<sequence>MINQSRLNKLDDNLVMHYVDDFTGIKTVRVINIAGSNGNVFRMISNEDNQENVCEFTFTFLFENKSLFMLFKRTKGTFRLMPYENIYFLFDNNTSLRIDYPQEASLQSDVTWINRVELSPEIFNLFANHNLIKWKWIDEQIDHFAVGDLTNFDKEIYQNKEELQYSIRAVSLDISRNIGQIGRI</sequence>
<evidence type="ECO:0000313" key="2">
    <source>
        <dbReference type="Proteomes" id="UP000292424"/>
    </source>
</evidence>
<dbReference type="Proteomes" id="UP000292424">
    <property type="component" value="Chromosome"/>
</dbReference>
<reference evidence="1 2" key="1">
    <citation type="submission" date="2019-09" db="EMBL/GenBank/DDBJ databases">
        <title>Complete genome sequence of Arachidicoccus sp. B3-10 isolated from apple orchard soil.</title>
        <authorList>
            <person name="Kim H.S."/>
            <person name="Han K.-I."/>
            <person name="Suh M.K."/>
            <person name="Lee K.C."/>
            <person name="Eom M.K."/>
            <person name="Kim J.-S."/>
            <person name="Kang S.W."/>
            <person name="Sin Y."/>
            <person name="Lee J.-S."/>
        </authorList>
    </citation>
    <scope>NUCLEOTIDE SEQUENCE [LARGE SCALE GENOMIC DNA]</scope>
    <source>
        <strain evidence="1 2">B3-10</strain>
    </source>
</reference>
<accession>A0A5P2G005</accession>
<dbReference type="EMBL" id="CP044016">
    <property type="protein sequence ID" value="QES88815.1"/>
    <property type="molecule type" value="Genomic_DNA"/>
</dbReference>
<evidence type="ECO:0000313" key="1">
    <source>
        <dbReference type="EMBL" id="QES88815.1"/>
    </source>
</evidence>
<dbReference type="RefSeq" id="WP_131329763.1">
    <property type="nucleotide sequence ID" value="NZ_CP044016.1"/>
</dbReference>
<keyword evidence="2" id="KW-1185">Reference proteome</keyword>
<dbReference type="OrthoDB" id="792524at2"/>
<gene>
    <name evidence="1" type="ORF">E0W69_009170</name>
</gene>
<dbReference type="AlphaFoldDB" id="A0A5P2G005"/>
<protein>
    <submittedName>
        <fullName evidence="1">Uncharacterized protein</fullName>
    </submittedName>
</protein>
<proteinExistence type="predicted"/>
<name>A0A5P2G005_9BACT</name>
<organism evidence="1 2">
    <name type="scientific">Rhizosphaericola mali</name>
    <dbReference type="NCBI Taxonomy" id="2545455"/>
    <lineage>
        <taxon>Bacteria</taxon>
        <taxon>Pseudomonadati</taxon>
        <taxon>Bacteroidota</taxon>
        <taxon>Chitinophagia</taxon>
        <taxon>Chitinophagales</taxon>
        <taxon>Chitinophagaceae</taxon>
        <taxon>Rhizosphaericola</taxon>
    </lineage>
</organism>
<dbReference type="KEGG" id="arac:E0W69_009170"/>